<dbReference type="eggNOG" id="KOG2369">
    <property type="taxonomic scope" value="Eukaryota"/>
</dbReference>
<dbReference type="VEuPathDB" id="TrichDB:TVAG_407760"/>
<dbReference type="RefSeq" id="XP_001306521.1">
    <property type="nucleotide sequence ID" value="XM_001306520.1"/>
</dbReference>
<dbReference type="KEGG" id="tva:4751318"/>
<name>A2FNC8_TRIV3</name>
<keyword evidence="1" id="KW-0808">Transferase</keyword>
<dbReference type="GO" id="GO:0006629">
    <property type="term" value="P:lipid metabolic process"/>
    <property type="evidence" value="ECO:0000318"/>
    <property type="project" value="GO_Central"/>
</dbReference>
<proteinExistence type="predicted"/>
<accession>A2FNC8</accession>
<keyword evidence="1" id="KW-0012">Acyltransferase</keyword>
<dbReference type="InterPro" id="IPR029058">
    <property type="entry name" value="AB_hydrolase_fold"/>
</dbReference>
<dbReference type="VEuPathDB" id="TrichDB:TVAGG3_0048440"/>
<dbReference type="OrthoDB" id="190846at2759"/>
<dbReference type="EMBL" id="DS113903">
    <property type="protein sequence ID" value="EAX93591.1"/>
    <property type="molecule type" value="Genomic_DNA"/>
</dbReference>
<dbReference type="SUPFAM" id="SSF53474">
    <property type="entry name" value="alpha/beta-Hydrolases"/>
    <property type="match status" value="1"/>
</dbReference>
<dbReference type="InterPro" id="IPR003386">
    <property type="entry name" value="LACT/PDAT_acylTrfase"/>
</dbReference>
<dbReference type="OMA" id="AFNMEEY"/>
<gene>
    <name evidence="1" type="ORF">TVAG_407760</name>
</gene>
<reference evidence="1" key="1">
    <citation type="submission" date="2006-10" db="EMBL/GenBank/DDBJ databases">
        <authorList>
            <person name="Amadeo P."/>
            <person name="Zhao Q."/>
            <person name="Wortman J."/>
            <person name="Fraser-Liggett C."/>
            <person name="Carlton J."/>
        </authorList>
    </citation>
    <scope>NUCLEOTIDE SEQUENCE</scope>
    <source>
        <strain evidence="1">G3</strain>
    </source>
</reference>
<dbReference type="STRING" id="5722.A2FNC8"/>
<dbReference type="GO" id="GO:0008374">
    <property type="term" value="F:O-acyltransferase activity"/>
    <property type="evidence" value="ECO:0007669"/>
    <property type="project" value="InterPro"/>
</dbReference>
<reference evidence="1" key="2">
    <citation type="journal article" date="2007" name="Science">
        <title>Draft genome sequence of the sexually transmitted pathogen Trichomonas vaginalis.</title>
        <authorList>
            <person name="Carlton J.M."/>
            <person name="Hirt R.P."/>
            <person name="Silva J.C."/>
            <person name="Delcher A.L."/>
            <person name="Schatz M."/>
            <person name="Zhao Q."/>
            <person name="Wortman J.R."/>
            <person name="Bidwell S.L."/>
            <person name="Alsmark U.C.M."/>
            <person name="Besteiro S."/>
            <person name="Sicheritz-Ponten T."/>
            <person name="Noel C.J."/>
            <person name="Dacks J.B."/>
            <person name="Foster P.G."/>
            <person name="Simillion C."/>
            <person name="Van de Peer Y."/>
            <person name="Miranda-Saavedra D."/>
            <person name="Barton G.J."/>
            <person name="Westrop G.D."/>
            <person name="Mueller S."/>
            <person name="Dessi D."/>
            <person name="Fiori P.L."/>
            <person name="Ren Q."/>
            <person name="Paulsen I."/>
            <person name="Zhang H."/>
            <person name="Bastida-Corcuera F.D."/>
            <person name="Simoes-Barbosa A."/>
            <person name="Brown M.T."/>
            <person name="Hayes R.D."/>
            <person name="Mukherjee M."/>
            <person name="Okumura C.Y."/>
            <person name="Schneider R."/>
            <person name="Smith A.J."/>
            <person name="Vanacova S."/>
            <person name="Villalvazo M."/>
            <person name="Haas B.J."/>
            <person name="Pertea M."/>
            <person name="Feldblyum T.V."/>
            <person name="Utterback T.R."/>
            <person name="Shu C.L."/>
            <person name="Osoegawa K."/>
            <person name="de Jong P.J."/>
            <person name="Hrdy I."/>
            <person name="Horvathova L."/>
            <person name="Zubacova Z."/>
            <person name="Dolezal P."/>
            <person name="Malik S.B."/>
            <person name="Logsdon J.M. Jr."/>
            <person name="Henze K."/>
            <person name="Gupta A."/>
            <person name="Wang C.C."/>
            <person name="Dunne R.L."/>
            <person name="Upcroft J.A."/>
            <person name="Upcroft P."/>
            <person name="White O."/>
            <person name="Salzberg S.L."/>
            <person name="Tang P."/>
            <person name="Chiu C.-H."/>
            <person name="Lee Y.-S."/>
            <person name="Embley T.M."/>
            <person name="Coombs G.H."/>
            <person name="Mottram J.C."/>
            <person name="Tachezy J."/>
            <person name="Fraser-Liggett C.M."/>
            <person name="Johnson P.J."/>
        </authorList>
    </citation>
    <scope>NUCLEOTIDE SEQUENCE [LARGE SCALE GENOMIC DNA]</scope>
    <source>
        <strain evidence="1">G3</strain>
    </source>
</reference>
<organism evidence="1 2">
    <name type="scientific">Trichomonas vaginalis (strain ATCC PRA-98 / G3)</name>
    <dbReference type="NCBI Taxonomy" id="412133"/>
    <lineage>
        <taxon>Eukaryota</taxon>
        <taxon>Metamonada</taxon>
        <taxon>Parabasalia</taxon>
        <taxon>Trichomonadida</taxon>
        <taxon>Trichomonadidae</taxon>
        <taxon>Trichomonas</taxon>
    </lineage>
</organism>
<evidence type="ECO:0000313" key="1">
    <source>
        <dbReference type="EMBL" id="EAX93591.1"/>
    </source>
</evidence>
<dbReference type="PANTHER" id="PTHR11440">
    <property type="entry name" value="LECITHIN-CHOLESTEROL ACYLTRANSFERASE-RELATED"/>
    <property type="match status" value="1"/>
</dbReference>
<dbReference type="AlphaFoldDB" id="A2FNC8"/>
<keyword evidence="2" id="KW-1185">Reference proteome</keyword>
<dbReference type="Proteomes" id="UP000001542">
    <property type="component" value="Unassembled WGS sequence"/>
</dbReference>
<evidence type="ECO:0000313" key="2">
    <source>
        <dbReference type="Proteomes" id="UP000001542"/>
    </source>
</evidence>
<dbReference type="Pfam" id="PF02450">
    <property type="entry name" value="LCAT"/>
    <property type="match status" value="1"/>
</dbReference>
<dbReference type="SMR" id="A2FNC8"/>
<protein>
    <submittedName>
        <fullName evidence="1">Lecithin:cholesterol acyltransferase family protein</fullName>
    </submittedName>
</protein>
<dbReference type="Gene3D" id="3.40.50.1820">
    <property type="entry name" value="alpha/beta hydrolase"/>
    <property type="match status" value="1"/>
</dbReference>
<sequence length="439" mass="50537">MLACLFAQATSLRPILLLPGIYGSNLFATYDNFAKHWYCPKKQDHDIFWVNLKYIIPPTWNCLFEMLTAHYYPETDTIGSAPGMQVEVDDFGGEAGIKYVDKGVFGFHFIESFAPMLEYLKAKGYTVKKDLFGVPYDWRLAMDALRSTFFPQLKALIEEAYEKNDRKAVVVLGYSCGGLCLQNFLTAWELTQKWKDKYIHKVIMLAPAFGGSSNTIDVAYNQYFPIVPFIKNDILRQAVENMPVLNGLFPNHYVFQNDTIIITDKGEEIKAPQLPEFYLSHGKYNDGARKIFKKNLKWVQREPKPLGVKTYMLYNSGVDTTYTVDYRKGYDDPQYTYTGGDGTVPAKGPRYACDHWQDPKHPIICHDVNRVGDDWEHAPLSTNEYIHQVIYNATNDLNDGWSHLKGTWYFESHDVQVFNTTLLHAGRITRKQVYNPEDH</sequence>
<dbReference type="InParanoid" id="A2FNC8"/>